<evidence type="ECO:0000256" key="2">
    <source>
        <dbReference type="ARBA" id="ARBA00011985"/>
    </source>
</evidence>
<comment type="catalytic activity">
    <reaction evidence="1">
        <text>AMP + H2O = D-ribose 5-phosphate + adenine</text>
        <dbReference type="Rhea" id="RHEA:20129"/>
        <dbReference type="ChEBI" id="CHEBI:15377"/>
        <dbReference type="ChEBI" id="CHEBI:16708"/>
        <dbReference type="ChEBI" id="CHEBI:78346"/>
        <dbReference type="ChEBI" id="CHEBI:456215"/>
        <dbReference type="EC" id="3.2.2.4"/>
    </reaction>
</comment>
<sequence length="346" mass="39640">MPNAHYNVGNAKAEELIAQLQEFCTDPSLRDLFREMITTLVKVGLEHQDRGDYKLMNTTLKELRHAFRVFEDYRDFRKAVIFGSARTAPTDPNYLMARDFAEQLADRGMMIITGAGGGIMEAANAGAGPDRSFGINIDLPFEQRANPHIHGDPKLMSFKYFFTRKLCFIKESDATVLFPGGLGTLDEGFENLTLFQTGKTEPRPIVLADAEDDTYWQRWEAYVHNELLDNGYISEMDLNLFKIVKSVDDGVEYILDYYSVYHSLRYVHDVTVLRFIKPIPDSLVKDLNRNYRDILLRGDIEASGPLPEEVSNHEAPNLPRLTLHFNKHFFGRLNEMILHINRELKG</sequence>
<proteinExistence type="predicted"/>
<dbReference type="PANTHER" id="PTHR43393">
    <property type="entry name" value="CYTOKININ RIBOSIDE 5'-MONOPHOSPHATE PHOSPHORIBOHYDROLASE"/>
    <property type="match status" value="1"/>
</dbReference>
<dbReference type="Proteomes" id="UP001157733">
    <property type="component" value="Chromosome"/>
</dbReference>
<dbReference type="InterPro" id="IPR052341">
    <property type="entry name" value="LOG_family_nucleotidases"/>
</dbReference>
<evidence type="ECO:0000313" key="4">
    <source>
        <dbReference type="EMBL" id="CAI2717258.1"/>
    </source>
</evidence>
<organism evidence="4 5">
    <name type="scientific">Nitrospina watsonii</name>
    <dbReference type="NCBI Taxonomy" id="1323948"/>
    <lineage>
        <taxon>Bacteria</taxon>
        <taxon>Pseudomonadati</taxon>
        <taxon>Nitrospinota/Tectimicrobiota group</taxon>
        <taxon>Nitrospinota</taxon>
        <taxon>Nitrospinia</taxon>
        <taxon>Nitrospinales</taxon>
        <taxon>Nitrospinaceae</taxon>
        <taxon>Nitrospina</taxon>
    </lineage>
</organism>
<keyword evidence="5" id="KW-1185">Reference proteome</keyword>
<protein>
    <recommendedName>
        <fullName evidence="3">AMP nucleosidase</fullName>
        <ecNumber evidence="2">3.2.2.4</ecNumber>
    </recommendedName>
    <alternativeName>
        <fullName evidence="3">AMP nucleosidase</fullName>
    </alternativeName>
</protein>
<gene>
    <name evidence="4" type="ORF">NSPWAT_0399</name>
</gene>
<evidence type="ECO:0000313" key="5">
    <source>
        <dbReference type="Proteomes" id="UP001157733"/>
    </source>
</evidence>
<dbReference type="PANTHER" id="PTHR43393:SF2">
    <property type="entry name" value="CYTOKININ RIBOSIDE 5'-MONOPHOSPHATE PHOSPHORIBOHYDROLASE"/>
    <property type="match status" value="1"/>
</dbReference>
<evidence type="ECO:0000256" key="1">
    <source>
        <dbReference type="ARBA" id="ARBA00000274"/>
    </source>
</evidence>
<dbReference type="Pfam" id="PF03641">
    <property type="entry name" value="Lysine_decarbox"/>
    <property type="match status" value="1"/>
</dbReference>
<reference evidence="4 5" key="1">
    <citation type="submission" date="2022-09" db="EMBL/GenBank/DDBJ databases">
        <authorList>
            <person name="Kop L."/>
        </authorList>
    </citation>
    <scope>NUCLEOTIDE SEQUENCE [LARGE SCALE GENOMIC DNA]</scope>
    <source>
        <strain evidence="4 5">347</strain>
    </source>
</reference>
<dbReference type="EC" id="3.2.2.4" evidence="2"/>
<dbReference type="SUPFAM" id="SSF102405">
    <property type="entry name" value="MCP/YpsA-like"/>
    <property type="match status" value="1"/>
</dbReference>
<dbReference type="InterPro" id="IPR031100">
    <property type="entry name" value="LOG_fam"/>
</dbReference>
<accession>A0ABM9HAW6</accession>
<dbReference type="EMBL" id="OX336137">
    <property type="protein sequence ID" value="CAI2717258.1"/>
    <property type="molecule type" value="Genomic_DNA"/>
</dbReference>
<dbReference type="Gene3D" id="3.40.50.450">
    <property type="match status" value="1"/>
</dbReference>
<dbReference type="RefSeq" id="WP_282010209.1">
    <property type="nucleotide sequence ID" value="NZ_OX336137.1"/>
</dbReference>
<name>A0ABM9HAW6_9BACT</name>
<evidence type="ECO:0000256" key="3">
    <source>
        <dbReference type="ARBA" id="ARBA00031983"/>
    </source>
</evidence>